<protein>
    <submittedName>
        <fullName evidence="2">Uncharacterized protein</fullName>
    </submittedName>
</protein>
<name>A0A7T7CLA0_9CAUD</name>
<accession>A0A7T7CLA0</accession>
<dbReference type="EMBL" id="MW423737">
    <property type="protein sequence ID" value="QQK88522.1"/>
    <property type="molecule type" value="Genomic_DNA"/>
</dbReference>
<sequence length="136" mass="15456">MILTNIRKYLTIGLALVATLTIIYAAVTQSRLKSAKLVINSLNGEIELLQNAAEVNENTIAILRENDKMNREYRESLKVKFTELELNHAKQLRKAKTFIPESDYTCLNRVHPVEYGRMFQRENGGGNTDGRSETGR</sequence>
<reference evidence="2" key="1">
    <citation type="submission" date="2020-12" db="EMBL/GenBank/DDBJ databases">
        <authorList>
            <person name="Hu Z."/>
        </authorList>
    </citation>
    <scope>NUCLEOTIDE SEQUENCE</scope>
</reference>
<organism evidence="2">
    <name type="scientific">Vibrio phage PH669</name>
    <dbReference type="NCBI Taxonomy" id="2800823"/>
    <lineage>
        <taxon>Viruses</taxon>
        <taxon>Duplodnaviria</taxon>
        <taxon>Heunggongvirae</taxon>
        <taxon>Uroviricota</taxon>
        <taxon>Caudoviricetes</taxon>
        <taxon>Queuovirinae</taxon>
    </lineage>
</organism>
<keyword evidence="1" id="KW-0175">Coiled coil</keyword>
<feature type="coiled-coil region" evidence="1">
    <location>
        <begin position="32"/>
        <end position="66"/>
    </location>
</feature>
<evidence type="ECO:0000256" key="1">
    <source>
        <dbReference type="SAM" id="Coils"/>
    </source>
</evidence>
<evidence type="ECO:0000313" key="2">
    <source>
        <dbReference type="EMBL" id="QQK88522.1"/>
    </source>
</evidence>
<proteinExistence type="predicted"/>